<dbReference type="Proteomes" id="UP000243876">
    <property type="component" value="Unassembled WGS sequence"/>
</dbReference>
<keyword evidence="4" id="KW-1185">Reference proteome</keyword>
<dbReference type="InterPro" id="IPR037219">
    <property type="entry name" value="Peptidase_M41-like"/>
</dbReference>
<keyword evidence="2" id="KW-0472">Membrane</keyword>
<evidence type="ECO:0000313" key="4">
    <source>
        <dbReference type="Proteomes" id="UP000243876"/>
    </source>
</evidence>
<dbReference type="InterPro" id="IPR049500">
    <property type="entry name" value="Peptidase_M50B-like"/>
</dbReference>
<evidence type="ECO:0000256" key="1">
    <source>
        <dbReference type="SAM" id="MobiDB-lite"/>
    </source>
</evidence>
<feature type="transmembrane region" description="Helical" evidence="2">
    <location>
        <begin position="97"/>
        <end position="117"/>
    </location>
</feature>
<feature type="transmembrane region" description="Helical" evidence="2">
    <location>
        <begin position="157"/>
        <end position="182"/>
    </location>
</feature>
<keyword evidence="2" id="KW-1133">Transmembrane helix</keyword>
<dbReference type="GO" id="GO:0004222">
    <property type="term" value="F:metalloendopeptidase activity"/>
    <property type="evidence" value="ECO:0007669"/>
    <property type="project" value="InterPro"/>
</dbReference>
<dbReference type="GO" id="GO:0005524">
    <property type="term" value="F:ATP binding"/>
    <property type="evidence" value="ECO:0007669"/>
    <property type="project" value="InterPro"/>
</dbReference>
<gene>
    <name evidence="3" type="primary">SPOSA6832_04225</name>
</gene>
<protein>
    <submittedName>
        <fullName evidence="3">SPOSA6832_04225-mRNA-1:cds</fullName>
    </submittedName>
</protein>
<dbReference type="AlphaFoldDB" id="A0A0D6ERE3"/>
<dbReference type="PANTHER" id="PTHR33979">
    <property type="entry name" value="OS02G0221600 PROTEIN"/>
    <property type="match status" value="1"/>
</dbReference>
<dbReference type="Pfam" id="PF13398">
    <property type="entry name" value="Peptidase_M50B"/>
    <property type="match status" value="1"/>
</dbReference>
<sequence>MPPAVYRVEFGSPLDVVPRQPSLNSQPSFQAAARSARDASLPPRSWKRPDALERLYERSAQADKVGTWEGEALLRRAVEGGAQLARRDLAPNSTQKVTLGVIGAILWNVPVVHWVLWPLKMLTIAFHEFGHAIMGLCTGAKVKSITLDPREGGCTMMAGGVGAITLPAGYLGSSLIGAALIACGFDITASKVASIVVGVAFLMTLWWGRRDWLTIGTILFAVGIMIGFWWVAHGAGLRFIILFIGCGVQQADGGRVDKRNELDVLGLRYLRGHVNESDASVFAKRYGGSPQCWGVIWAIISLGMASCGIIL</sequence>
<dbReference type="OrthoDB" id="40823at2759"/>
<keyword evidence="2" id="KW-0812">Transmembrane</keyword>
<dbReference type="SUPFAM" id="SSF140990">
    <property type="entry name" value="FtsH protease domain-like"/>
    <property type="match status" value="1"/>
</dbReference>
<name>A0A0D6ERE3_SPOSA</name>
<accession>A0A0D6ERE3</accession>
<dbReference type="PANTHER" id="PTHR33979:SF2">
    <property type="entry name" value="PEPTIDASE M50B-LIKE-DOMAIN-CONTAINING PROTEIN"/>
    <property type="match status" value="1"/>
</dbReference>
<organism evidence="3 4">
    <name type="scientific">Sporidiobolus salmonicolor</name>
    <name type="common">Yeast-like fungus</name>
    <name type="synonym">Sporobolomyces salmonicolor</name>
    <dbReference type="NCBI Taxonomy" id="5005"/>
    <lineage>
        <taxon>Eukaryota</taxon>
        <taxon>Fungi</taxon>
        <taxon>Dikarya</taxon>
        <taxon>Basidiomycota</taxon>
        <taxon>Pucciniomycotina</taxon>
        <taxon>Microbotryomycetes</taxon>
        <taxon>Sporidiobolales</taxon>
        <taxon>Sporidiobolaceae</taxon>
        <taxon>Sporobolomyces</taxon>
    </lineage>
</organism>
<feature type="transmembrane region" description="Helical" evidence="2">
    <location>
        <begin position="189"/>
        <end position="207"/>
    </location>
</feature>
<feature type="non-terminal residue" evidence="3">
    <location>
        <position position="1"/>
    </location>
</feature>
<evidence type="ECO:0000256" key="2">
    <source>
        <dbReference type="SAM" id="Phobius"/>
    </source>
</evidence>
<dbReference type="EMBL" id="CENE01000025">
    <property type="protein sequence ID" value="CEQ42413.1"/>
    <property type="molecule type" value="Genomic_DNA"/>
</dbReference>
<feature type="region of interest" description="Disordered" evidence="1">
    <location>
        <begin position="17"/>
        <end position="46"/>
    </location>
</feature>
<dbReference type="GO" id="GO:0004176">
    <property type="term" value="F:ATP-dependent peptidase activity"/>
    <property type="evidence" value="ECO:0007669"/>
    <property type="project" value="InterPro"/>
</dbReference>
<evidence type="ECO:0000313" key="3">
    <source>
        <dbReference type="EMBL" id="CEQ42413.1"/>
    </source>
</evidence>
<feature type="transmembrane region" description="Helical" evidence="2">
    <location>
        <begin position="213"/>
        <end position="232"/>
    </location>
</feature>
<dbReference type="GO" id="GO:0006508">
    <property type="term" value="P:proteolysis"/>
    <property type="evidence" value="ECO:0007669"/>
    <property type="project" value="InterPro"/>
</dbReference>
<proteinExistence type="predicted"/>
<reference evidence="4" key="1">
    <citation type="submission" date="2015-02" db="EMBL/GenBank/DDBJ databases">
        <authorList>
            <person name="Gon?alves P."/>
        </authorList>
    </citation>
    <scope>NUCLEOTIDE SEQUENCE [LARGE SCALE GENOMIC DNA]</scope>
</reference>